<reference evidence="14 18" key="2">
    <citation type="submission" date="2019-01" db="EMBL/GenBank/DDBJ databases">
        <title>Complete Genome Sequence and Annotation of the Paracoccus pantotrophus type strain DSM 2944.</title>
        <authorList>
            <person name="Bockwoldt J.A."/>
            <person name="Zimmermann M."/>
            <person name="Tiso T."/>
            <person name="Blank L.M."/>
        </authorList>
    </citation>
    <scope>NUCLEOTIDE SEQUENCE [LARGE SCALE GENOMIC DNA]</scope>
    <source>
        <strain evidence="14 18">DSM 2944</strain>
    </source>
</reference>
<organism evidence="15 19">
    <name type="scientific">Paracoccus pantotrophus</name>
    <name type="common">Thiosphaera pantotropha</name>
    <dbReference type="NCBI Taxonomy" id="82367"/>
    <lineage>
        <taxon>Bacteria</taxon>
        <taxon>Pseudomonadati</taxon>
        <taxon>Pseudomonadota</taxon>
        <taxon>Alphaproteobacteria</taxon>
        <taxon>Rhodobacterales</taxon>
        <taxon>Paracoccaceae</taxon>
        <taxon>Paracoccus</taxon>
    </lineage>
</organism>
<dbReference type="Gene3D" id="1.10.20.140">
    <property type="match status" value="1"/>
</dbReference>
<dbReference type="GeneID" id="51369621"/>
<dbReference type="AlphaFoldDB" id="A0A1I5GHL6"/>
<protein>
    <recommendedName>
        <fullName evidence="10">tRNA dimethylallyltransferase</fullName>
        <ecNumber evidence="10">2.5.1.75</ecNumber>
    </recommendedName>
    <alternativeName>
        <fullName evidence="10">Dimethylallyl diphosphate:tRNA dimethylallyltransferase</fullName>
        <shortName evidence="10">DMAPP:tRNA dimethylallyltransferase</shortName>
        <shortName evidence="10">DMATase</shortName>
    </alternativeName>
    <alternativeName>
        <fullName evidence="10">Isopentenyl-diphosphate:tRNA isopentenyltransferase</fullName>
        <shortName evidence="10">IPP transferase</shortName>
        <shortName evidence="10">IPPT</shortName>
        <shortName evidence="10">IPTase</shortName>
    </alternativeName>
</protein>
<evidence type="ECO:0000256" key="2">
    <source>
        <dbReference type="ARBA" id="ARBA00003213"/>
    </source>
</evidence>
<evidence type="ECO:0000313" key="15">
    <source>
        <dbReference type="EMBL" id="QLH13518.1"/>
    </source>
</evidence>
<comment type="function">
    <text evidence="2 10 12">Catalyzes the transfer of a dimethylallyl group onto the adenine at position 37 in tRNAs that read codons beginning with uridine, leading to the formation of N6-(dimethylallyl)adenosine (i(6)A).</text>
</comment>
<keyword evidence="8 10" id="KW-0460">Magnesium</keyword>
<feature type="site" description="Interaction with substrate tRNA" evidence="10">
    <location>
        <position position="131"/>
    </location>
</feature>
<feature type="binding site" evidence="10">
    <location>
        <begin position="23"/>
        <end position="28"/>
    </location>
    <ligand>
        <name>substrate</name>
    </ligand>
</feature>
<dbReference type="OrthoDB" id="9776390at2"/>
<dbReference type="EC" id="2.5.1.75" evidence="10"/>
<dbReference type="PANTHER" id="PTHR11088:SF60">
    <property type="entry name" value="TRNA DIMETHYLALLYLTRANSFERASE"/>
    <property type="match status" value="1"/>
</dbReference>
<dbReference type="Gene3D" id="3.40.50.300">
    <property type="entry name" value="P-loop containing nucleotide triphosphate hydrolases"/>
    <property type="match status" value="1"/>
</dbReference>
<dbReference type="CDD" id="cd02019">
    <property type="entry name" value="NK"/>
    <property type="match status" value="1"/>
</dbReference>
<dbReference type="Proteomes" id="UP000273626">
    <property type="component" value="Unassembled WGS sequence"/>
</dbReference>
<evidence type="ECO:0000313" key="18">
    <source>
        <dbReference type="Proteomes" id="UP000326453"/>
    </source>
</evidence>
<evidence type="ECO:0000256" key="9">
    <source>
        <dbReference type="ARBA" id="ARBA00049563"/>
    </source>
</evidence>
<evidence type="ECO:0000256" key="3">
    <source>
        <dbReference type="ARBA" id="ARBA00005842"/>
    </source>
</evidence>
<keyword evidence="7 10" id="KW-0067">ATP-binding</keyword>
<comment type="cofactor">
    <cofactor evidence="1 10">
        <name>Mg(2+)</name>
        <dbReference type="ChEBI" id="CHEBI:18420"/>
    </cofactor>
</comment>
<comment type="similarity">
    <text evidence="3 10 13">Belongs to the IPP transferase family.</text>
</comment>
<keyword evidence="5 10" id="KW-0819">tRNA processing</keyword>
<feature type="binding site" evidence="10">
    <location>
        <begin position="21"/>
        <end position="28"/>
    </location>
    <ligand>
        <name>ATP</name>
        <dbReference type="ChEBI" id="CHEBI:30616"/>
    </ligand>
</feature>
<dbReference type="GO" id="GO:0006400">
    <property type="term" value="P:tRNA modification"/>
    <property type="evidence" value="ECO:0007669"/>
    <property type="project" value="TreeGrafter"/>
</dbReference>
<dbReference type="EMBL" id="CP058689">
    <property type="protein sequence ID" value="QLH13518.1"/>
    <property type="molecule type" value="Genomic_DNA"/>
</dbReference>
<dbReference type="GO" id="GO:0052381">
    <property type="term" value="F:tRNA dimethylallyltransferase activity"/>
    <property type="evidence" value="ECO:0007669"/>
    <property type="project" value="UniProtKB-UniRule"/>
</dbReference>
<dbReference type="PANTHER" id="PTHR11088">
    <property type="entry name" value="TRNA DIMETHYLALLYLTRANSFERASE"/>
    <property type="match status" value="1"/>
</dbReference>
<reference evidence="16 17" key="1">
    <citation type="submission" date="2018-10" db="EMBL/GenBank/DDBJ databases">
        <title>Genomic Encyclopedia of Archaeal and Bacterial Type Strains, Phase II (KMG-II): from individual species to whole genera.</title>
        <authorList>
            <person name="Goeker M."/>
        </authorList>
    </citation>
    <scope>NUCLEOTIDE SEQUENCE [LARGE SCALE GENOMIC DNA]</scope>
    <source>
        <strain evidence="17">ATCC 35512 / DSM 2944 / CIP 106514 / LMD 82.5 / NBRC 102493 / NCCB 82005 / GB17</strain>
        <strain evidence="16">DSM 2944</strain>
    </source>
</reference>
<evidence type="ECO:0000256" key="12">
    <source>
        <dbReference type="RuleBase" id="RU003784"/>
    </source>
</evidence>
<evidence type="ECO:0000313" key="16">
    <source>
        <dbReference type="EMBL" id="RKS44526.1"/>
    </source>
</evidence>
<dbReference type="InterPro" id="IPR039657">
    <property type="entry name" value="Dimethylallyltransferase"/>
</dbReference>
<evidence type="ECO:0000313" key="19">
    <source>
        <dbReference type="Proteomes" id="UP000509322"/>
    </source>
</evidence>
<evidence type="ECO:0000313" key="17">
    <source>
        <dbReference type="Proteomes" id="UP000273626"/>
    </source>
</evidence>
<dbReference type="SUPFAM" id="SSF52540">
    <property type="entry name" value="P-loop containing nucleoside triphosphate hydrolases"/>
    <property type="match status" value="2"/>
</dbReference>
<evidence type="ECO:0000256" key="6">
    <source>
        <dbReference type="ARBA" id="ARBA00022741"/>
    </source>
</evidence>
<dbReference type="Proteomes" id="UP000326453">
    <property type="component" value="Chromosome 2"/>
</dbReference>
<dbReference type="InterPro" id="IPR027417">
    <property type="entry name" value="P-loop_NTPase"/>
</dbReference>
<keyword evidence="4 10" id="KW-0808">Transferase</keyword>
<comment type="caution">
    <text evidence="10">Lacks conserved residue(s) required for the propagation of feature annotation.</text>
</comment>
<dbReference type="RefSeq" id="WP_024844452.1">
    <property type="nucleotide sequence ID" value="NZ_CP038206.1"/>
</dbReference>
<feature type="site" description="Interaction with substrate tRNA" evidence="10">
    <location>
        <position position="109"/>
    </location>
</feature>
<name>A0A1I5GHL6_PARPN</name>
<dbReference type="Proteomes" id="UP000509322">
    <property type="component" value="Chromosome 1"/>
</dbReference>
<accession>A0A1I5GHL6</accession>
<reference evidence="15 19" key="3">
    <citation type="submission" date="2020-07" db="EMBL/GenBank/DDBJ databases">
        <title>The complete genome of Paracoccus pantotrophus ACCC 10489.</title>
        <authorList>
            <person name="Si Y."/>
        </authorList>
    </citation>
    <scope>NUCLEOTIDE SEQUENCE [LARGE SCALE GENOMIC DNA]</scope>
    <source>
        <strain evidence="15 19">ACCC10489</strain>
    </source>
</reference>
<dbReference type="Pfam" id="PF01715">
    <property type="entry name" value="IPPT"/>
    <property type="match status" value="1"/>
</dbReference>
<dbReference type="EMBL" id="CP044423">
    <property type="protein sequence ID" value="QFG35279.1"/>
    <property type="molecule type" value="Genomic_DNA"/>
</dbReference>
<proteinExistence type="inferred from homology"/>
<keyword evidence="17" id="KW-1185">Reference proteome</keyword>
<dbReference type="NCBIfam" id="TIGR00174">
    <property type="entry name" value="miaA"/>
    <property type="match status" value="1"/>
</dbReference>
<evidence type="ECO:0000256" key="4">
    <source>
        <dbReference type="ARBA" id="ARBA00022679"/>
    </source>
</evidence>
<evidence type="ECO:0000256" key="13">
    <source>
        <dbReference type="RuleBase" id="RU003785"/>
    </source>
</evidence>
<evidence type="ECO:0000256" key="1">
    <source>
        <dbReference type="ARBA" id="ARBA00001946"/>
    </source>
</evidence>
<dbReference type="EMBL" id="RBLI01000002">
    <property type="protein sequence ID" value="RKS44526.1"/>
    <property type="molecule type" value="Genomic_DNA"/>
</dbReference>
<gene>
    <name evidence="10 15" type="primary">miaA</name>
    <name evidence="16" type="ORF">BDE18_3375</name>
    <name evidence="14" type="ORF">ESD82_03555</name>
    <name evidence="15" type="ORF">HYQ43_04355</name>
</gene>
<dbReference type="GO" id="GO:0005524">
    <property type="term" value="F:ATP binding"/>
    <property type="evidence" value="ECO:0007669"/>
    <property type="project" value="UniProtKB-UniRule"/>
</dbReference>
<evidence type="ECO:0000256" key="8">
    <source>
        <dbReference type="ARBA" id="ARBA00022842"/>
    </source>
</evidence>
<dbReference type="HAMAP" id="MF_00185">
    <property type="entry name" value="IPP_trans"/>
    <property type="match status" value="1"/>
</dbReference>
<evidence type="ECO:0000256" key="11">
    <source>
        <dbReference type="RuleBase" id="RU003783"/>
    </source>
</evidence>
<dbReference type="InterPro" id="IPR018022">
    <property type="entry name" value="IPT"/>
</dbReference>
<evidence type="ECO:0000256" key="7">
    <source>
        <dbReference type="ARBA" id="ARBA00022840"/>
    </source>
</evidence>
<evidence type="ECO:0000313" key="14">
    <source>
        <dbReference type="EMBL" id="QFG35279.1"/>
    </source>
</evidence>
<evidence type="ECO:0000256" key="10">
    <source>
        <dbReference type="HAMAP-Rule" id="MF_00185"/>
    </source>
</evidence>
<dbReference type="KEGG" id="ppan:ESD82_03555"/>
<comment type="subunit">
    <text evidence="10">Monomer.</text>
</comment>
<sequence length="298" mass="32777">MTPRHPILAGLEPRRHVLIAGPTASGKSALALEIAERQGGTIVNADALQVWSCWRVLTARPSPDDEARAPHVLYGHVPCDRGYSVGAWLAEVAALMDRGIGRLIVTGGTGLYLHALSRGLAAIPATPPEIRAWADQLVREPGGLARMVADLDAQTRTRIDLKNPVRVQRAWEVLTTTGRGIAAWQAETPPPLIDPAAAHLLVLEPDRDWLAERIERRFRLMLDQGALDEVRALLPRWSPDALWAKAIGAPELVAHLQGRIDLDEAIRRAVIATRQYAKAQRSFFRGRLGDWQRIGIDP</sequence>
<evidence type="ECO:0000256" key="5">
    <source>
        <dbReference type="ARBA" id="ARBA00022694"/>
    </source>
</evidence>
<keyword evidence="6 10" id="KW-0547">Nucleotide-binding</keyword>
<comment type="catalytic activity">
    <reaction evidence="9 10 11">
        <text>adenosine(37) in tRNA + dimethylallyl diphosphate = N(6)-dimethylallyladenosine(37) in tRNA + diphosphate</text>
        <dbReference type="Rhea" id="RHEA:26482"/>
        <dbReference type="Rhea" id="RHEA-COMP:10162"/>
        <dbReference type="Rhea" id="RHEA-COMP:10375"/>
        <dbReference type="ChEBI" id="CHEBI:33019"/>
        <dbReference type="ChEBI" id="CHEBI:57623"/>
        <dbReference type="ChEBI" id="CHEBI:74411"/>
        <dbReference type="ChEBI" id="CHEBI:74415"/>
        <dbReference type="EC" id="2.5.1.75"/>
    </reaction>
</comment>